<evidence type="ECO:0000256" key="9">
    <source>
        <dbReference type="ARBA" id="ARBA00022842"/>
    </source>
</evidence>
<comment type="function">
    <text evidence="11">Catalyzes the phosphorylation of the hydroxyl group of 4-methyl-5-beta-hydroxyethylthiazole (THZ).</text>
</comment>
<feature type="binding site" evidence="11">
    <location>
        <position position="191"/>
    </location>
    <ligand>
        <name>substrate</name>
    </ligand>
</feature>
<keyword evidence="8 11" id="KW-0067">ATP-binding</keyword>
<organism evidence="12 13">
    <name type="scientific">Rubellimicrobium thermophilum DSM 16684</name>
    <dbReference type="NCBI Taxonomy" id="1123069"/>
    <lineage>
        <taxon>Bacteria</taxon>
        <taxon>Pseudomonadati</taxon>
        <taxon>Pseudomonadota</taxon>
        <taxon>Alphaproteobacteria</taxon>
        <taxon>Rhodobacterales</taxon>
        <taxon>Roseobacteraceae</taxon>
        <taxon>Rubellimicrobium</taxon>
    </lineage>
</organism>
<dbReference type="GO" id="GO:0009228">
    <property type="term" value="P:thiamine biosynthetic process"/>
    <property type="evidence" value="ECO:0007669"/>
    <property type="project" value="UniProtKB-KW"/>
</dbReference>
<keyword evidence="9 11" id="KW-0460">Magnesium</keyword>
<keyword evidence="13" id="KW-1185">Reference proteome</keyword>
<dbReference type="GO" id="GO:0005524">
    <property type="term" value="F:ATP binding"/>
    <property type="evidence" value="ECO:0007669"/>
    <property type="project" value="UniProtKB-UniRule"/>
</dbReference>
<evidence type="ECO:0000256" key="8">
    <source>
        <dbReference type="ARBA" id="ARBA00022840"/>
    </source>
</evidence>
<dbReference type="STRING" id="1123069.ruthe_03095"/>
<feature type="binding site" evidence="11">
    <location>
        <position position="118"/>
    </location>
    <ligand>
        <name>ATP</name>
        <dbReference type="ChEBI" id="CHEBI:30616"/>
    </ligand>
</feature>
<evidence type="ECO:0000256" key="10">
    <source>
        <dbReference type="ARBA" id="ARBA00022977"/>
    </source>
</evidence>
<feature type="binding site" evidence="11">
    <location>
        <position position="43"/>
    </location>
    <ligand>
        <name>substrate</name>
    </ligand>
</feature>
<dbReference type="InterPro" id="IPR029056">
    <property type="entry name" value="Ribokinase-like"/>
</dbReference>
<evidence type="ECO:0000256" key="4">
    <source>
        <dbReference type="ARBA" id="ARBA00022679"/>
    </source>
</evidence>
<reference evidence="12 13" key="1">
    <citation type="journal article" date="2013" name="Stand. Genomic Sci.">
        <title>Genome sequence of the reddish-pigmented Rubellimicrobium thermophilum type strain (DSM 16684(T)), a member of the Roseobacter clade.</title>
        <authorList>
            <person name="Fiebig A."/>
            <person name="Riedel T."/>
            <person name="Gronow S."/>
            <person name="Petersen J."/>
            <person name="Klenk H.P."/>
            <person name="Goker M."/>
        </authorList>
    </citation>
    <scope>NUCLEOTIDE SEQUENCE [LARGE SCALE GENOMIC DNA]</scope>
    <source>
        <strain evidence="12 13">DSM 16684</strain>
    </source>
</reference>
<dbReference type="PATRIC" id="fig|1123069.3.peg.3069"/>
<evidence type="ECO:0000256" key="3">
    <source>
        <dbReference type="ARBA" id="ARBA00004868"/>
    </source>
</evidence>
<dbReference type="AlphaFoldDB" id="S9QN26"/>
<dbReference type="UniPathway" id="UPA00060">
    <property type="reaction ID" value="UER00139"/>
</dbReference>
<dbReference type="InterPro" id="IPR000417">
    <property type="entry name" value="Hyethyz_kinase"/>
</dbReference>
<comment type="pathway">
    <text evidence="3 11">Cofactor biosynthesis; thiamine diphosphate biosynthesis; 4-methyl-5-(2-phosphoethyl)-thiazole from 5-(2-hydroxyethyl)-4-methylthiazole: step 1/1.</text>
</comment>
<comment type="similarity">
    <text evidence="11">Belongs to the Thz kinase family.</text>
</comment>
<comment type="catalytic activity">
    <reaction evidence="1 11">
        <text>5-(2-hydroxyethyl)-4-methylthiazole + ATP = 4-methyl-5-(2-phosphooxyethyl)-thiazole + ADP + H(+)</text>
        <dbReference type="Rhea" id="RHEA:24212"/>
        <dbReference type="ChEBI" id="CHEBI:15378"/>
        <dbReference type="ChEBI" id="CHEBI:17957"/>
        <dbReference type="ChEBI" id="CHEBI:30616"/>
        <dbReference type="ChEBI" id="CHEBI:58296"/>
        <dbReference type="ChEBI" id="CHEBI:456216"/>
        <dbReference type="EC" id="2.7.1.50"/>
    </reaction>
</comment>
<dbReference type="GO" id="GO:0009229">
    <property type="term" value="P:thiamine diphosphate biosynthetic process"/>
    <property type="evidence" value="ECO:0007669"/>
    <property type="project" value="UniProtKB-UniRule"/>
</dbReference>
<protein>
    <recommendedName>
        <fullName evidence="11">Hydroxyethylthiazole kinase</fullName>
        <ecNumber evidence="11">2.7.1.50</ecNumber>
    </recommendedName>
    <alternativeName>
        <fullName evidence="11">4-methyl-5-beta-hydroxyethylthiazole kinase</fullName>
        <shortName evidence="11">TH kinase</shortName>
        <shortName evidence="11">Thz kinase</shortName>
    </alternativeName>
</protein>
<keyword evidence="4 11" id="KW-0808">Transferase</keyword>
<evidence type="ECO:0000313" key="13">
    <source>
        <dbReference type="Proteomes" id="UP000015346"/>
    </source>
</evidence>
<dbReference type="NCBIfam" id="NF006830">
    <property type="entry name" value="PRK09355.1"/>
    <property type="match status" value="1"/>
</dbReference>
<dbReference type="EC" id="2.7.1.50" evidence="11"/>
<dbReference type="GO" id="GO:0004417">
    <property type="term" value="F:hydroxyethylthiazole kinase activity"/>
    <property type="evidence" value="ECO:0007669"/>
    <property type="project" value="UniProtKB-UniRule"/>
</dbReference>
<evidence type="ECO:0000256" key="7">
    <source>
        <dbReference type="ARBA" id="ARBA00022777"/>
    </source>
</evidence>
<evidence type="ECO:0000256" key="2">
    <source>
        <dbReference type="ARBA" id="ARBA00001946"/>
    </source>
</evidence>
<dbReference type="Proteomes" id="UP000015346">
    <property type="component" value="Unassembled WGS sequence"/>
</dbReference>
<keyword evidence="7 11" id="KW-0418">Kinase</keyword>
<comment type="caution">
    <text evidence="12">The sequence shown here is derived from an EMBL/GenBank/DDBJ whole genome shotgun (WGS) entry which is preliminary data.</text>
</comment>
<evidence type="ECO:0000256" key="6">
    <source>
        <dbReference type="ARBA" id="ARBA00022741"/>
    </source>
</evidence>
<keyword evidence="5 11" id="KW-0479">Metal-binding</keyword>
<evidence type="ECO:0000313" key="12">
    <source>
        <dbReference type="EMBL" id="EPX82871.1"/>
    </source>
</evidence>
<dbReference type="EMBL" id="AOLV01000038">
    <property type="protein sequence ID" value="EPX82871.1"/>
    <property type="molecule type" value="Genomic_DNA"/>
</dbReference>
<dbReference type="HAMAP" id="MF_00228">
    <property type="entry name" value="Thz_kinase"/>
    <property type="match status" value="1"/>
</dbReference>
<evidence type="ECO:0000256" key="1">
    <source>
        <dbReference type="ARBA" id="ARBA00001771"/>
    </source>
</evidence>
<dbReference type="CDD" id="cd01170">
    <property type="entry name" value="THZ_kinase"/>
    <property type="match status" value="1"/>
</dbReference>
<feature type="binding site" evidence="11">
    <location>
        <position position="164"/>
    </location>
    <ligand>
        <name>ATP</name>
        <dbReference type="ChEBI" id="CHEBI:30616"/>
    </ligand>
</feature>
<dbReference type="GO" id="GO:0000287">
    <property type="term" value="F:magnesium ion binding"/>
    <property type="evidence" value="ECO:0007669"/>
    <property type="project" value="UniProtKB-UniRule"/>
</dbReference>
<sequence>MDEPGSCLARMRETAPLVHNITNFVAMAVMANVLIAAGASPAMVHAREEAAEFATLAHALTVNIGTADPDWGTAMEEAAAVMNGAGRPWVFDPVGVGATRFRQALSERLIALRPTVIRGNASEIRALAGLEGAARGVDAGDSVEAAAEAARLLACRTGGIVAVSGPVDYVTDGKEAYRVANGHPLMPRVTALGCALNGVIAAFCVGQPALAATTAALAFYGLAGETAARSARGRAASSRPSSMPWQR</sequence>
<evidence type="ECO:0000256" key="11">
    <source>
        <dbReference type="HAMAP-Rule" id="MF_00228"/>
    </source>
</evidence>
<evidence type="ECO:0000256" key="5">
    <source>
        <dbReference type="ARBA" id="ARBA00022723"/>
    </source>
</evidence>
<proteinExistence type="inferred from homology"/>
<keyword evidence="10 11" id="KW-0784">Thiamine biosynthesis</keyword>
<name>S9QN26_9RHOB</name>
<dbReference type="SUPFAM" id="SSF53613">
    <property type="entry name" value="Ribokinase-like"/>
    <property type="match status" value="1"/>
</dbReference>
<dbReference type="PRINTS" id="PR01099">
    <property type="entry name" value="HYETHTZKNASE"/>
</dbReference>
<dbReference type="Gene3D" id="3.40.1190.20">
    <property type="match status" value="1"/>
</dbReference>
<gene>
    <name evidence="11" type="primary">thiM</name>
    <name evidence="12" type="ORF">ruthe_03095</name>
</gene>
<dbReference type="PIRSF" id="PIRSF000513">
    <property type="entry name" value="Thz_kinase"/>
    <property type="match status" value="1"/>
</dbReference>
<dbReference type="HOGENOM" id="CLU_019943_0_1_5"/>
<comment type="cofactor">
    <cofactor evidence="2 11">
        <name>Mg(2+)</name>
        <dbReference type="ChEBI" id="CHEBI:18420"/>
    </cofactor>
</comment>
<accession>S9QN26</accession>
<keyword evidence="6 11" id="KW-0547">Nucleotide-binding</keyword>
<dbReference type="Pfam" id="PF02110">
    <property type="entry name" value="HK"/>
    <property type="match status" value="1"/>
</dbReference>